<evidence type="ECO:0000313" key="1">
    <source>
        <dbReference type="EMBL" id="GAH09254.1"/>
    </source>
</evidence>
<reference evidence="1" key="1">
    <citation type="journal article" date="2014" name="Front. Microbiol.">
        <title>High frequency of phylogenetically diverse reductive dehalogenase-homologous genes in deep subseafloor sedimentary metagenomes.</title>
        <authorList>
            <person name="Kawai M."/>
            <person name="Futagami T."/>
            <person name="Toyoda A."/>
            <person name="Takaki Y."/>
            <person name="Nishi S."/>
            <person name="Hori S."/>
            <person name="Arai W."/>
            <person name="Tsubouchi T."/>
            <person name="Morono Y."/>
            <person name="Uchiyama I."/>
            <person name="Ito T."/>
            <person name="Fujiyama A."/>
            <person name="Inagaki F."/>
            <person name="Takami H."/>
        </authorList>
    </citation>
    <scope>NUCLEOTIDE SEQUENCE</scope>
    <source>
        <strain evidence="1">Expedition CK06-06</strain>
    </source>
</reference>
<gene>
    <name evidence="1" type="ORF">S01H4_51973</name>
</gene>
<proteinExistence type="predicted"/>
<dbReference type="EMBL" id="BART01029652">
    <property type="protein sequence ID" value="GAH09254.1"/>
    <property type="molecule type" value="Genomic_DNA"/>
</dbReference>
<accession>X1DWC4</accession>
<name>X1DWC4_9ZZZZ</name>
<comment type="caution">
    <text evidence="1">The sequence shown here is derived from an EMBL/GenBank/DDBJ whole genome shotgun (WGS) entry which is preliminary data.</text>
</comment>
<organism evidence="1">
    <name type="scientific">marine sediment metagenome</name>
    <dbReference type="NCBI Taxonomy" id="412755"/>
    <lineage>
        <taxon>unclassified sequences</taxon>
        <taxon>metagenomes</taxon>
        <taxon>ecological metagenomes</taxon>
    </lineage>
</organism>
<protein>
    <submittedName>
        <fullName evidence="1">Uncharacterized protein</fullName>
    </submittedName>
</protein>
<dbReference type="AlphaFoldDB" id="X1DWC4"/>
<sequence>MNRLRMIVKTKNVIIISNNDSILRFEKDILGYRLKAHVKKNSLKSYTHAIDYYLKDEFIKRLEHA</sequence>